<keyword evidence="3" id="KW-1185">Reference proteome</keyword>
<sequence>MKPVRDAMTEALQLWKKIAGETVGMFNTLLDNFISIHAEDGDNPQSAESSQKNGLKNKKAGDNRTEPSAKESSDSLSPTSGSVSKDRGGSIPERAVVILKKKAPALTDKELNPEFFQKLESRGSGDLPVEVVIPRRYHISSNSKDMEESEPNDSDARRSSKNHNMERGAANLLDKWPEEEINQKDPRTRAFDADGRIDVNKREPSGNHLCFSKVDGRSEGYLINSKGNWLAIQRQLLQLERQQANLMNMLQDFMGGSHHSMVMLQN</sequence>
<feature type="compositionally biased region" description="Polar residues" evidence="1">
    <location>
        <begin position="74"/>
        <end position="83"/>
    </location>
</feature>
<feature type="region of interest" description="Disordered" evidence="1">
    <location>
        <begin position="39"/>
        <end position="89"/>
    </location>
</feature>
<dbReference type="Proteomes" id="UP001472677">
    <property type="component" value="Unassembled WGS sequence"/>
</dbReference>
<feature type="compositionally biased region" description="Polar residues" evidence="1">
    <location>
        <begin position="43"/>
        <end position="54"/>
    </location>
</feature>
<proteinExistence type="predicted"/>
<gene>
    <name evidence="2" type="ORF">V6N12_054387</name>
</gene>
<dbReference type="PANTHER" id="PTHR31355:SF7">
    <property type="entry name" value="MICROTUBULE-ASSOCIATED PROTEIN TORTIFOLIA1"/>
    <property type="match status" value="1"/>
</dbReference>
<comment type="caution">
    <text evidence="2">The sequence shown here is derived from an EMBL/GenBank/DDBJ whole genome shotgun (WGS) entry which is preliminary data.</text>
</comment>
<name>A0ABR2D0A3_9ROSI</name>
<protein>
    <submittedName>
        <fullName evidence="2">Uncharacterized protein</fullName>
    </submittedName>
</protein>
<feature type="region of interest" description="Disordered" evidence="1">
    <location>
        <begin position="138"/>
        <end position="173"/>
    </location>
</feature>
<accession>A0ABR2D0A3</accession>
<evidence type="ECO:0000313" key="2">
    <source>
        <dbReference type="EMBL" id="KAK8527163.1"/>
    </source>
</evidence>
<feature type="compositionally biased region" description="Basic and acidic residues" evidence="1">
    <location>
        <begin position="154"/>
        <end position="166"/>
    </location>
</feature>
<dbReference type="PANTHER" id="PTHR31355">
    <property type="entry name" value="MICROTUBULE-ASSOCIATED PROTEIN TORTIFOLIA1"/>
    <property type="match status" value="1"/>
</dbReference>
<feature type="compositionally biased region" description="Basic and acidic residues" evidence="1">
    <location>
        <begin position="59"/>
        <end position="73"/>
    </location>
</feature>
<organism evidence="2 3">
    <name type="scientific">Hibiscus sabdariffa</name>
    <name type="common">roselle</name>
    <dbReference type="NCBI Taxonomy" id="183260"/>
    <lineage>
        <taxon>Eukaryota</taxon>
        <taxon>Viridiplantae</taxon>
        <taxon>Streptophyta</taxon>
        <taxon>Embryophyta</taxon>
        <taxon>Tracheophyta</taxon>
        <taxon>Spermatophyta</taxon>
        <taxon>Magnoliopsida</taxon>
        <taxon>eudicotyledons</taxon>
        <taxon>Gunneridae</taxon>
        <taxon>Pentapetalae</taxon>
        <taxon>rosids</taxon>
        <taxon>malvids</taxon>
        <taxon>Malvales</taxon>
        <taxon>Malvaceae</taxon>
        <taxon>Malvoideae</taxon>
        <taxon>Hibiscus</taxon>
    </lineage>
</organism>
<dbReference type="EMBL" id="JBBPBM010000038">
    <property type="protein sequence ID" value="KAK8527163.1"/>
    <property type="molecule type" value="Genomic_DNA"/>
</dbReference>
<reference evidence="2 3" key="1">
    <citation type="journal article" date="2024" name="G3 (Bethesda)">
        <title>Genome assembly of Hibiscus sabdariffa L. provides insights into metabolisms of medicinal natural products.</title>
        <authorList>
            <person name="Kim T."/>
        </authorList>
    </citation>
    <scope>NUCLEOTIDE SEQUENCE [LARGE SCALE GENOMIC DNA]</scope>
    <source>
        <strain evidence="2">TK-2024</strain>
        <tissue evidence="2">Old leaves</tissue>
    </source>
</reference>
<dbReference type="InterPro" id="IPR033337">
    <property type="entry name" value="TORTIFOLIA1/SINE1-2"/>
</dbReference>
<evidence type="ECO:0000256" key="1">
    <source>
        <dbReference type="SAM" id="MobiDB-lite"/>
    </source>
</evidence>
<evidence type="ECO:0000313" key="3">
    <source>
        <dbReference type="Proteomes" id="UP001472677"/>
    </source>
</evidence>